<reference evidence="4" key="1">
    <citation type="journal article" date="2022" name="J Environ Chem Eng">
        <title>Biodegradation of petroleum oil using a constructed nonpathogenic and heavy metal-tolerant bacterial consortium isolated from marine sponges.</title>
        <authorList>
            <person name="Dechsakulwatana C."/>
            <person name="Rungsihiranrut A."/>
            <person name="Muangchinda C."/>
            <person name="Ningthoujam R."/>
            <person name="Klankeo P."/>
            <person name="Pinyakong O."/>
        </authorList>
    </citation>
    <scope>NUCLEOTIDE SEQUENCE [LARGE SCALE GENOMIC DNA]</scope>
    <source>
        <strain evidence="4">MO2-4</strain>
    </source>
</reference>
<feature type="domain" description="Type VII secretion system protein EssD-like" evidence="2">
    <location>
        <begin position="118"/>
        <end position="233"/>
    </location>
</feature>
<keyword evidence="3" id="KW-0255">Endonuclease</keyword>
<dbReference type="Pfam" id="PF13930">
    <property type="entry name" value="Endonuclea_NS_2"/>
    <property type="match status" value="1"/>
</dbReference>
<name>A0ABU3ZR21_9SPHN</name>
<evidence type="ECO:0000313" key="3">
    <source>
        <dbReference type="EMBL" id="MDV5821992.1"/>
    </source>
</evidence>
<dbReference type="Proteomes" id="UP001185984">
    <property type="component" value="Unassembled WGS sequence"/>
</dbReference>
<evidence type="ECO:0000256" key="1">
    <source>
        <dbReference type="SAM" id="MobiDB-lite"/>
    </source>
</evidence>
<gene>
    <name evidence="3" type="ORF">O0R41_00035</name>
</gene>
<evidence type="ECO:0000313" key="4">
    <source>
        <dbReference type="Proteomes" id="UP001185984"/>
    </source>
</evidence>
<proteinExistence type="predicted"/>
<evidence type="ECO:0000259" key="2">
    <source>
        <dbReference type="Pfam" id="PF13930"/>
    </source>
</evidence>
<organism evidence="3 4">
    <name type="scientific">Sphingobium naphthae</name>
    <dbReference type="NCBI Taxonomy" id="1886786"/>
    <lineage>
        <taxon>Bacteria</taxon>
        <taxon>Pseudomonadati</taxon>
        <taxon>Pseudomonadota</taxon>
        <taxon>Alphaproteobacteria</taxon>
        <taxon>Sphingomonadales</taxon>
        <taxon>Sphingomonadaceae</taxon>
        <taxon>Sphingobium</taxon>
    </lineage>
</organism>
<protein>
    <submittedName>
        <fullName evidence="3">DNA/RNA non-specific endonuclease</fullName>
    </submittedName>
</protein>
<dbReference type="InterPro" id="IPR044927">
    <property type="entry name" value="Endonuclea_NS_2"/>
</dbReference>
<keyword evidence="3" id="KW-0540">Nuclease</keyword>
<dbReference type="EMBL" id="JAPTHD010000001">
    <property type="protein sequence ID" value="MDV5821992.1"/>
    <property type="molecule type" value="Genomic_DNA"/>
</dbReference>
<feature type="region of interest" description="Disordered" evidence="1">
    <location>
        <begin position="80"/>
        <end position="104"/>
    </location>
</feature>
<accession>A0ABU3ZR21</accession>
<sequence>MIEMSEEEWRRAFPIWLRTGTLLSYPNSNRVECKFNPWHDPENGRFTFSGTGRYHGGGGSFGGGGATGTWTRSEPKNISITQKRRSPAIVPVGQSSGNGSARPATFASEAPFRAVTRNGYTYHIDSRERTRRVSGVLTVADVPIRSRASQRQAGGTERRARDDGGHYIASRFNGPTEAFNHFAQDANFNRGGYRVLEDEWARDKRAGRAVAVKIVPRFDGTSVRPSVIDVWWTVDGEGKSLKFPNERLE</sequence>
<keyword evidence="4" id="KW-1185">Reference proteome</keyword>
<comment type="caution">
    <text evidence="3">The sequence shown here is derived from an EMBL/GenBank/DDBJ whole genome shotgun (WGS) entry which is preliminary data.</text>
</comment>
<dbReference type="RefSeq" id="WP_317515313.1">
    <property type="nucleotide sequence ID" value="NZ_JAPTHD010000001.1"/>
</dbReference>
<keyword evidence="3" id="KW-0378">Hydrolase</keyword>
<dbReference type="GO" id="GO:0004519">
    <property type="term" value="F:endonuclease activity"/>
    <property type="evidence" value="ECO:0007669"/>
    <property type="project" value="UniProtKB-KW"/>
</dbReference>